<comment type="caution">
    <text evidence="1">The sequence shown here is derived from an EMBL/GenBank/DDBJ whole genome shotgun (WGS) entry which is preliminary data.</text>
</comment>
<sequence>MPYSTTLQFSQRTGLATRVIDENVGTGDNSATAYDLDNDNIIASSYSLGHAPSGSNAFTALTETTHYTLDAESGRITLVAAGVTALGTDILYAHYSFVKDYSNTVISNLIDEADDEIDLLTGRRWETATSVVEYIDGDRKPAYPTTDAPYAFNIDPPNQLILLNKPVTQVDFVYFLNQPIDVGFFFNFDAGTSAFTDRTDEVNSSTEAPFTLFDNAPATGDIVYIGSSNRFLGLHVNLSTVGIGASTIDWEYWNGTAWTDLTETDDTTGASIFTASGFFTWTFPYGWDTTTVNSASAYWVRGTLTDNYTTDPICATVTIRDGMNLIVEPRDYTFDSYGRLVITGQTVSDGRRNIRVDYRYGMATTPTYITELSVLTAAIKLATQISGGSYDDATSYQLGTKQVGIGEAWVNLKQVISEYKARVDEIYNMIGRRVNVEVI</sequence>
<protein>
    <submittedName>
        <fullName evidence="1">Uncharacterized protein</fullName>
    </submittedName>
</protein>
<gene>
    <name evidence="1" type="ORF">A2415_04465</name>
</gene>
<proteinExistence type="predicted"/>
<name>A0A1F4WG54_UNCKA</name>
<dbReference type="Proteomes" id="UP000179113">
    <property type="component" value="Unassembled WGS sequence"/>
</dbReference>
<evidence type="ECO:0000313" key="2">
    <source>
        <dbReference type="Proteomes" id="UP000179113"/>
    </source>
</evidence>
<dbReference type="EMBL" id="MEWA01000049">
    <property type="protein sequence ID" value="OGC68308.1"/>
    <property type="molecule type" value="Genomic_DNA"/>
</dbReference>
<accession>A0A1F4WG54</accession>
<reference evidence="1 2" key="1">
    <citation type="journal article" date="2016" name="Nat. Commun.">
        <title>Thousands of microbial genomes shed light on interconnected biogeochemical processes in an aquifer system.</title>
        <authorList>
            <person name="Anantharaman K."/>
            <person name="Brown C.T."/>
            <person name="Hug L.A."/>
            <person name="Sharon I."/>
            <person name="Castelle C.J."/>
            <person name="Probst A.J."/>
            <person name="Thomas B.C."/>
            <person name="Singh A."/>
            <person name="Wilkins M.J."/>
            <person name="Karaoz U."/>
            <person name="Brodie E.L."/>
            <person name="Williams K.H."/>
            <person name="Hubbard S.S."/>
            <person name="Banfield J.F."/>
        </authorList>
    </citation>
    <scope>NUCLEOTIDE SEQUENCE [LARGE SCALE GENOMIC DNA]</scope>
</reference>
<evidence type="ECO:0000313" key="1">
    <source>
        <dbReference type="EMBL" id="OGC68308.1"/>
    </source>
</evidence>
<organism evidence="1 2">
    <name type="scientific">candidate division WWE3 bacterium RIFOXYC1_FULL_39_7</name>
    <dbReference type="NCBI Taxonomy" id="1802643"/>
    <lineage>
        <taxon>Bacteria</taxon>
        <taxon>Katanobacteria</taxon>
    </lineage>
</organism>
<dbReference type="AlphaFoldDB" id="A0A1F4WG54"/>